<dbReference type="InterPro" id="IPR032384">
    <property type="entry name" value="Kif23_Arf-bd"/>
</dbReference>
<comment type="subcellular location">
    <subcellularLocation>
        <location evidence="1">Cytoplasm</location>
        <location evidence="1">Cytoskeleton</location>
    </subcellularLocation>
</comment>
<dbReference type="PROSITE" id="PS00411">
    <property type="entry name" value="KINESIN_MOTOR_1"/>
    <property type="match status" value="1"/>
</dbReference>
<dbReference type="Proteomes" id="UP000694846">
    <property type="component" value="Unplaced"/>
</dbReference>
<organism evidence="10 11">
    <name type="scientific">Sipha flava</name>
    <name type="common">yellow sugarcane aphid</name>
    <dbReference type="NCBI Taxonomy" id="143950"/>
    <lineage>
        <taxon>Eukaryota</taxon>
        <taxon>Metazoa</taxon>
        <taxon>Ecdysozoa</taxon>
        <taxon>Arthropoda</taxon>
        <taxon>Hexapoda</taxon>
        <taxon>Insecta</taxon>
        <taxon>Pterygota</taxon>
        <taxon>Neoptera</taxon>
        <taxon>Paraneoptera</taxon>
        <taxon>Hemiptera</taxon>
        <taxon>Sternorrhyncha</taxon>
        <taxon>Aphidomorpha</taxon>
        <taxon>Aphidoidea</taxon>
        <taxon>Aphididae</taxon>
        <taxon>Sipha</taxon>
    </lineage>
</organism>
<evidence type="ECO:0000256" key="8">
    <source>
        <dbReference type="SAM" id="MobiDB-lite"/>
    </source>
</evidence>
<dbReference type="GO" id="GO:0005874">
    <property type="term" value="C:microtubule"/>
    <property type="evidence" value="ECO:0007669"/>
    <property type="project" value="UniProtKB-KW"/>
</dbReference>
<keyword evidence="4" id="KW-0963">Cytoplasm</keyword>
<dbReference type="Gene3D" id="3.40.850.10">
    <property type="entry name" value="Kinesin motor domain"/>
    <property type="match status" value="1"/>
</dbReference>
<dbReference type="CTD" id="38515"/>
<dbReference type="GO" id="GO:0005634">
    <property type="term" value="C:nucleus"/>
    <property type="evidence" value="ECO:0007669"/>
    <property type="project" value="TreeGrafter"/>
</dbReference>
<proteinExistence type="inferred from homology"/>
<evidence type="ECO:0000256" key="4">
    <source>
        <dbReference type="ARBA" id="ARBA00023212"/>
    </source>
</evidence>
<protein>
    <recommendedName>
        <fullName evidence="6">Kinesin-like protein</fullName>
    </recommendedName>
</protein>
<dbReference type="Pfam" id="PF00225">
    <property type="entry name" value="Kinesin"/>
    <property type="match status" value="1"/>
</dbReference>
<dbReference type="InterPro" id="IPR001752">
    <property type="entry name" value="Kinesin_motor_dom"/>
</dbReference>
<keyword evidence="3 5" id="KW-0067">ATP-binding</keyword>
<dbReference type="InterPro" id="IPR027640">
    <property type="entry name" value="Kinesin-like_fam"/>
</dbReference>
<dbReference type="AlphaFoldDB" id="A0A8B8FVC0"/>
<keyword evidence="6" id="KW-0493">Microtubule</keyword>
<dbReference type="InterPro" id="IPR019821">
    <property type="entry name" value="Kinesin_motor_CS"/>
</dbReference>
<dbReference type="Pfam" id="PF16540">
    <property type="entry name" value="MKLP1_Arf_bdg"/>
    <property type="match status" value="1"/>
</dbReference>
<comment type="similarity">
    <text evidence="5 6">Belongs to the TRAFAC class myosin-kinesin ATPase superfamily. Kinesin family.</text>
</comment>
<dbReference type="InterPro" id="IPR027417">
    <property type="entry name" value="P-loop_NTPase"/>
</dbReference>
<dbReference type="GO" id="GO:0005871">
    <property type="term" value="C:kinesin complex"/>
    <property type="evidence" value="ECO:0007669"/>
    <property type="project" value="TreeGrafter"/>
</dbReference>
<feature type="compositionally biased region" description="Basic and acidic residues" evidence="8">
    <location>
        <begin position="737"/>
        <end position="750"/>
    </location>
</feature>
<reference evidence="11" key="1">
    <citation type="submission" date="2025-08" db="UniProtKB">
        <authorList>
            <consortium name="RefSeq"/>
        </authorList>
    </citation>
    <scope>IDENTIFICATION</scope>
    <source>
        <tissue evidence="11">Whole body</tissue>
    </source>
</reference>
<dbReference type="RefSeq" id="XP_025414929.1">
    <property type="nucleotide sequence ID" value="XM_025559144.1"/>
</dbReference>
<dbReference type="GO" id="GO:0008017">
    <property type="term" value="F:microtubule binding"/>
    <property type="evidence" value="ECO:0007669"/>
    <property type="project" value="InterPro"/>
</dbReference>
<dbReference type="SUPFAM" id="SSF52540">
    <property type="entry name" value="P-loop containing nucleoside triphosphate hydrolases"/>
    <property type="match status" value="1"/>
</dbReference>
<dbReference type="GO" id="GO:0016887">
    <property type="term" value="F:ATP hydrolysis activity"/>
    <property type="evidence" value="ECO:0007669"/>
    <property type="project" value="TreeGrafter"/>
</dbReference>
<accession>A0A8B8FVC0</accession>
<feature type="domain" description="Kinesin motor" evidence="9">
    <location>
        <begin position="36"/>
        <end position="440"/>
    </location>
</feature>
<dbReference type="Gene3D" id="2.60.40.4330">
    <property type="entry name" value="Kinesin-like protein Kif23, Arf6-interacting domain"/>
    <property type="match status" value="1"/>
</dbReference>
<keyword evidence="7" id="KW-0175">Coiled coil</keyword>
<dbReference type="GO" id="GO:0007018">
    <property type="term" value="P:microtubule-based movement"/>
    <property type="evidence" value="ECO:0007669"/>
    <property type="project" value="InterPro"/>
</dbReference>
<dbReference type="PANTHER" id="PTHR24115:SF600">
    <property type="entry name" value="KINESIN-LIKE PROTEIN KIF23"/>
    <property type="match status" value="1"/>
</dbReference>
<evidence type="ECO:0000256" key="3">
    <source>
        <dbReference type="ARBA" id="ARBA00022840"/>
    </source>
</evidence>
<evidence type="ECO:0000256" key="2">
    <source>
        <dbReference type="ARBA" id="ARBA00022741"/>
    </source>
</evidence>
<evidence type="ECO:0000259" key="9">
    <source>
        <dbReference type="PROSITE" id="PS50067"/>
    </source>
</evidence>
<evidence type="ECO:0000256" key="1">
    <source>
        <dbReference type="ARBA" id="ARBA00004245"/>
    </source>
</evidence>
<dbReference type="PROSITE" id="PS50067">
    <property type="entry name" value="KINESIN_MOTOR_2"/>
    <property type="match status" value="1"/>
</dbReference>
<feature type="binding site" evidence="5">
    <location>
        <begin position="119"/>
        <end position="126"/>
    </location>
    <ligand>
        <name>ATP</name>
        <dbReference type="ChEBI" id="CHEBI:30616"/>
    </ligand>
</feature>
<evidence type="ECO:0000313" key="10">
    <source>
        <dbReference type="Proteomes" id="UP000694846"/>
    </source>
</evidence>
<dbReference type="GO" id="GO:0003777">
    <property type="term" value="F:microtubule motor activity"/>
    <property type="evidence" value="ECO:0007669"/>
    <property type="project" value="InterPro"/>
</dbReference>
<dbReference type="InterPro" id="IPR036961">
    <property type="entry name" value="Kinesin_motor_dom_sf"/>
</dbReference>
<dbReference type="GO" id="GO:0051256">
    <property type="term" value="P:mitotic spindle midzone assembly"/>
    <property type="evidence" value="ECO:0007669"/>
    <property type="project" value="TreeGrafter"/>
</dbReference>
<dbReference type="GO" id="GO:0005524">
    <property type="term" value="F:ATP binding"/>
    <property type="evidence" value="ECO:0007669"/>
    <property type="project" value="UniProtKB-UniRule"/>
</dbReference>
<dbReference type="OrthoDB" id="2403182at2759"/>
<dbReference type="SMART" id="SM00129">
    <property type="entry name" value="KISc"/>
    <property type="match status" value="1"/>
</dbReference>
<keyword evidence="10" id="KW-1185">Reference proteome</keyword>
<feature type="region of interest" description="Disordered" evidence="8">
    <location>
        <begin position="733"/>
        <end position="756"/>
    </location>
</feature>
<keyword evidence="4" id="KW-0206">Cytoskeleton</keyword>
<dbReference type="PANTHER" id="PTHR24115">
    <property type="entry name" value="KINESIN-RELATED"/>
    <property type="match status" value="1"/>
</dbReference>
<sequence>MNIFIPYAKTDTMKRVGNQPVKVQKKSKADDEARDPIQVYCRIRPVSSYVESPCIKVVSDTELQVYCPPDERGISKEGQFTYKKIFTDYETQEVVFQDLGLPLIEQLLLGKSSLIFAYGISGSGKSYTMTGNQEDGGIVGRCFDVIFNSIRDYQARRFTFKPDKLNGFDVFSMEDAMIFKAEDFKNNVRNPPKTPKRKDGETDRIPFDYKIIDIEQDVAYSVFISYVEIYHNYVYDLLEDVSDGEIRRNSKIIREDATGNMYVHGVNEQEVYNADEAFDWLKKGQLRKRTAPTFLNMDSSRSHTVFTIRVVQAPLDTDGVNIIQDKKYTVVSQLSLVDLAGSERAGKAKTTGQRLQEAGEINKSLSNLKQCLKILYENQSSSNLRNIAEKIPYRTSRLTHLFKSFFEGSGSIRMLICINPLSDYAELLPVLQFGEMSGSVQVKRMTPLRMDLGLTPGRRKVVDIQSVNRIPCVLEENTRGQMEKKKSYDVKENCFSNYLNLGPPLPELVGDDLLDEEKRQELIIALDQRIKKKDELREILINQSNDIRSQLVFLETNFAGAKQEINSLQILRDQDTNKIKQYQNKALLLENEMVSLKRKLESLDSENKRLKSDLNAKENMLNQVSVDKDLLKQKYNTKIVKKQEQLSRDFKDKWKIQENEFEAKLQEKKRKLRHIKNIVESTESIPGHFSRRPVKRTLSDESLNKLEPVVNDAKPTDFKANEQSETVLRHLRSRRSKSCDPHERWIEHKPPVPTPLQTIMQPKMKKRKSVTKLTDAKTVSNNGASKYCLLTQGSNEQGIPEAKLYKADIIQTMGGGAQVVFNDVETLKQDSPLGGSPVKSRIQAYNNEVRAHGGDTDDVQAKCYGIQGGYTPVSRK</sequence>
<evidence type="ECO:0000256" key="5">
    <source>
        <dbReference type="PROSITE-ProRule" id="PRU00283"/>
    </source>
</evidence>
<gene>
    <name evidence="11" type="primary">LOC112686736</name>
</gene>
<dbReference type="InterPro" id="IPR038105">
    <property type="entry name" value="Kif23_Arf-bd_sf"/>
</dbReference>
<keyword evidence="2 5" id="KW-0547">Nucleotide-binding</keyword>
<feature type="coiled-coil region" evidence="7">
    <location>
        <begin position="565"/>
        <end position="678"/>
    </location>
</feature>
<keyword evidence="5 6" id="KW-0505">Motor protein</keyword>
<evidence type="ECO:0000256" key="7">
    <source>
        <dbReference type="SAM" id="Coils"/>
    </source>
</evidence>
<evidence type="ECO:0000313" key="11">
    <source>
        <dbReference type="RefSeq" id="XP_025414929.1"/>
    </source>
</evidence>
<dbReference type="GeneID" id="112686736"/>
<dbReference type="PRINTS" id="PR00380">
    <property type="entry name" value="KINESINHEAVY"/>
</dbReference>
<name>A0A8B8FVC0_9HEMI</name>
<evidence type="ECO:0000256" key="6">
    <source>
        <dbReference type="RuleBase" id="RU000394"/>
    </source>
</evidence>